<keyword evidence="2 10" id="KW-0813">Transport</keyword>
<comment type="similarity">
    <text evidence="9">Belongs to the binding-protein-dependent transport system permease family. OppBC subfamily.</text>
</comment>
<dbReference type="PANTHER" id="PTHR43386:SF24">
    <property type="entry name" value="OLIGOPEPTIDE TRANSPORT SYSTEM PERMEASE PROTEIN AMID"/>
    <property type="match status" value="1"/>
</dbReference>
<dbReference type="InterPro" id="IPR025966">
    <property type="entry name" value="OppC_N"/>
</dbReference>
<keyword evidence="6" id="KW-0653">Protein transport</keyword>
<evidence type="ECO:0000256" key="9">
    <source>
        <dbReference type="ARBA" id="ARBA00024202"/>
    </source>
</evidence>
<comment type="subcellular location">
    <subcellularLocation>
        <location evidence="1 10">Cell membrane</location>
        <topology evidence="1 10">Multi-pass membrane protein</topology>
    </subcellularLocation>
</comment>
<feature type="transmembrane region" description="Helical" evidence="10">
    <location>
        <begin position="286"/>
        <end position="307"/>
    </location>
</feature>
<protein>
    <submittedName>
        <fullName evidence="12">ABC transporter permease</fullName>
    </submittedName>
</protein>
<evidence type="ECO:0000313" key="13">
    <source>
        <dbReference type="Proteomes" id="UP000614200"/>
    </source>
</evidence>
<evidence type="ECO:0000313" key="12">
    <source>
        <dbReference type="EMBL" id="MBF4695191.1"/>
    </source>
</evidence>
<feature type="transmembrane region" description="Helical" evidence="10">
    <location>
        <begin position="122"/>
        <end position="145"/>
    </location>
</feature>
<feature type="transmembrane region" description="Helical" evidence="10">
    <location>
        <begin position="50"/>
        <end position="71"/>
    </location>
</feature>
<feature type="transmembrane region" description="Helical" evidence="10">
    <location>
        <begin position="157"/>
        <end position="176"/>
    </location>
</feature>
<keyword evidence="5" id="KW-0571">Peptide transport</keyword>
<name>A0ABR9ZZ00_9FIRM</name>
<dbReference type="InterPro" id="IPR035906">
    <property type="entry name" value="MetI-like_sf"/>
</dbReference>
<sequence length="321" mass="36611">MTQRMKHIAEDIDDTLFTFAEYNQSASEEIGYSNYSYWQSTIQVFFKNKVAVFLLMVIVLLLAFTFIQPLLPNQKLPTKIYNDPVTNMQYRNVAPNSEFWFGTNSIGQDLWSRIWSGTRTSLIIGFMVGLFEVIVGIVIGAMWGYMRKLDRVITEIYNVWNNIPTTIVLILLTYIMRPGIFTLIFAMSITSWLSMTLLVRNLIVILRDREYNLASRCLGTPIRRIITKNLVPYLVSVIMLRMALAIPTAIGLEVFLTYIGLGLPVDIPSLGNLVNEGRLLMMSESLRYQLFFPAIVISLITIAFYVMGNAFADAADPRNHV</sequence>
<evidence type="ECO:0000256" key="2">
    <source>
        <dbReference type="ARBA" id="ARBA00022448"/>
    </source>
</evidence>
<keyword evidence="8 10" id="KW-0472">Membrane</keyword>
<proteinExistence type="inferred from homology"/>
<dbReference type="InterPro" id="IPR050366">
    <property type="entry name" value="BP-dependent_transpt_permease"/>
</dbReference>
<evidence type="ECO:0000256" key="5">
    <source>
        <dbReference type="ARBA" id="ARBA00022856"/>
    </source>
</evidence>
<evidence type="ECO:0000256" key="6">
    <source>
        <dbReference type="ARBA" id="ARBA00022927"/>
    </source>
</evidence>
<comment type="caution">
    <text evidence="12">The sequence shown here is derived from an EMBL/GenBank/DDBJ whole genome shotgun (WGS) entry which is preliminary data.</text>
</comment>
<evidence type="ECO:0000256" key="10">
    <source>
        <dbReference type="RuleBase" id="RU363032"/>
    </source>
</evidence>
<accession>A0ABR9ZZ00</accession>
<evidence type="ECO:0000256" key="7">
    <source>
        <dbReference type="ARBA" id="ARBA00022989"/>
    </source>
</evidence>
<dbReference type="Pfam" id="PF00528">
    <property type="entry name" value="BPD_transp_1"/>
    <property type="match status" value="1"/>
</dbReference>
<evidence type="ECO:0000256" key="1">
    <source>
        <dbReference type="ARBA" id="ARBA00004651"/>
    </source>
</evidence>
<evidence type="ECO:0000256" key="8">
    <source>
        <dbReference type="ARBA" id="ARBA00023136"/>
    </source>
</evidence>
<keyword evidence="3" id="KW-1003">Cell membrane</keyword>
<dbReference type="Gene3D" id="1.10.3720.10">
    <property type="entry name" value="MetI-like"/>
    <property type="match status" value="1"/>
</dbReference>
<feature type="domain" description="ABC transmembrane type-1" evidence="11">
    <location>
        <begin position="118"/>
        <end position="308"/>
    </location>
</feature>
<gene>
    <name evidence="12" type="ORF">ISU02_18990</name>
</gene>
<dbReference type="EMBL" id="JADKNH010000013">
    <property type="protein sequence ID" value="MBF4695191.1"/>
    <property type="molecule type" value="Genomic_DNA"/>
</dbReference>
<dbReference type="RefSeq" id="WP_194703433.1">
    <property type="nucleotide sequence ID" value="NZ_JADKNH010000013.1"/>
</dbReference>
<dbReference type="Pfam" id="PF12911">
    <property type="entry name" value="OppC_N"/>
    <property type="match status" value="1"/>
</dbReference>
<evidence type="ECO:0000256" key="3">
    <source>
        <dbReference type="ARBA" id="ARBA00022475"/>
    </source>
</evidence>
<reference evidence="12 13" key="1">
    <citation type="submission" date="2020-11" db="EMBL/GenBank/DDBJ databases">
        <title>Fusibacter basophilias sp. nov.</title>
        <authorList>
            <person name="Qiu D."/>
        </authorList>
    </citation>
    <scope>NUCLEOTIDE SEQUENCE [LARGE SCALE GENOMIC DNA]</scope>
    <source>
        <strain evidence="12 13">Q10-2</strain>
    </source>
</reference>
<keyword evidence="4 10" id="KW-0812">Transmembrane</keyword>
<dbReference type="PANTHER" id="PTHR43386">
    <property type="entry name" value="OLIGOPEPTIDE TRANSPORT SYSTEM PERMEASE PROTEIN APPC"/>
    <property type="match status" value="1"/>
</dbReference>
<dbReference type="PROSITE" id="PS50928">
    <property type="entry name" value="ABC_TM1"/>
    <property type="match status" value="1"/>
</dbReference>
<dbReference type="SUPFAM" id="SSF161098">
    <property type="entry name" value="MetI-like"/>
    <property type="match status" value="1"/>
</dbReference>
<feature type="transmembrane region" description="Helical" evidence="10">
    <location>
        <begin position="230"/>
        <end position="250"/>
    </location>
</feature>
<evidence type="ECO:0000256" key="4">
    <source>
        <dbReference type="ARBA" id="ARBA00022692"/>
    </source>
</evidence>
<keyword evidence="7 10" id="KW-1133">Transmembrane helix</keyword>
<evidence type="ECO:0000259" key="11">
    <source>
        <dbReference type="PROSITE" id="PS50928"/>
    </source>
</evidence>
<dbReference type="InterPro" id="IPR000515">
    <property type="entry name" value="MetI-like"/>
</dbReference>
<organism evidence="12 13">
    <name type="scientific">Fusibacter ferrireducens</name>
    <dbReference type="NCBI Taxonomy" id="2785058"/>
    <lineage>
        <taxon>Bacteria</taxon>
        <taxon>Bacillati</taxon>
        <taxon>Bacillota</taxon>
        <taxon>Clostridia</taxon>
        <taxon>Eubacteriales</taxon>
        <taxon>Eubacteriales Family XII. Incertae Sedis</taxon>
        <taxon>Fusibacter</taxon>
    </lineage>
</organism>
<feature type="transmembrane region" description="Helical" evidence="10">
    <location>
        <begin position="182"/>
        <end position="206"/>
    </location>
</feature>
<dbReference type="Proteomes" id="UP000614200">
    <property type="component" value="Unassembled WGS sequence"/>
</dbReference>
<dbReference type="CDD" id="cd06261">
    <property type="entry name" value="TM_PBP2"/>
    <property type="match status" value="1"/>
</dbReference>
<keyword evidence="13" id="KW-1185">Reference proteome</keyword>